<evidence type="ECO:0000313" key="8">
    <source>
        <dbReference type="EMBL" id="GBN27443.1"/>
    </source>
</evidence>
<dbReference type="CDD" id="cd09274">
    <property type="entry name" value="RNase_HI_RT_Ty3"/>
    <property type="match status" value="1"/>
</dbReference>
<dbReference type="InterPro" id="IPR043502">
    <property type="entry name" value="DNA/RNA_pol_sf"/>
</dbReference>
<keyword evidence="6" id="KW-0695">RNA-directed DNA polymerase</keyword>
<evidence type="ECO:0000256" key="3">
    <source>
        <dbReference type="ARBA" id="ARBA00022722"/>
    </source>
</evidence>
<dbReference type="PANTHER" id="PTHR37984">
    <property type="entry name" value="PROTEIN CBG26694"/>
    <property type="match status" value="1"/>
</dbReference>
<protein>
    <submittedName>
        <fullName evidence="8">Retrovirus-related Pol polyprotein from transposon 297</fullName>
    </submittedName>
</protein>
<feature type="domain" description="Reverse transcriptase RNase H-like" evidence="7">
    <location>
        <begin position="161"/>
        <end position="223"/>
    </location>
</feature>
<keyword evidence="1" id="KW-0808">Transferase</keyword>
<dbReference type="AlphaFoldDB" id="A0A4Y2MLA8"/>
<dbReference type="GO" id="GO:0004519">
    <property type="term" value="F:endonuclease activity"/>
    <property type="evidence" value="ECO:0007669"/>
    <property type="project" value="UniProtKB-KW"/>
</dbReference>
<evidence type="ECO:0000256" key="4">
    <source>
        <dbReference type="ARBA" id="ARBA00022759"/>
    </source>
</evidence>
<dbReference type="InterPro" id="IPR050951">
    <property type="entry name" value="Retrovirus_Pol_polyprotein"/>
</dbReference>
<keyword evidence="5" id="KW-0378">Hydrolase</keyword>
<evidence type="ECO:0000256" key="2">
    <source>
        <dbReference type="ARBA" id="ARBA00022695"/>
    </source>
</evidence>
<sequence length="260" mass="29784">MKERHINPFLDAYVKPGLVNDIEIKFLRYSGSMIDLVSRRYVKPEFYCGENIWVKQPLDEHYISLSLAIVEISREFRKERTKATVFADSLDQERYILGNRTVTLSKTRAVEKEMVEKKSDSSEIIVPDPRQPAYPCTSTPQSEIIVEENGLNKTENAFERHSAERNYSTTEREALAVVWSLNKFRGYVEGSEITVASDHQPLKWLMGLKSPSGQLARWALQLQSSNLKIEYIPGKANVIADMLSRPICTHKKPNCEICTI</sequence>
<accession>A0A4Y2MLA8</accession>
<dbReference type="Pfam" id="PF17917">
    <property type="entry name" value="RT_RNaseH"/>
    <property type="match status" value="1"/>
</dbReference>
<evidence type="ECO:0000259" key="7">
    <source>
        <dbReference type="Pfam" id="PF17917"/>
    </source>
</evidence>
<keyword evidence="4" id="KW-0255">Endonuclease</keyword>
<keyword evidence="9" id="KW-1185">Reference proteome</keyword>
<dbReference type="SUPFAM" id="SSF56672">
    <property type="entry name" value="DNA/RNA polymerases"/>
    <property type="match status" value="1"/>
</dbReference>
<proteinExistence type="predicted"/>
<dbReference type="OrthoDB" id="6427445at2759"/>
<dbReference type="Proteomes" id="UP000499080">
    <property type="component" value="Unassembled WGS sequence"/>
</dbReference>
<evidence type="ECO:0000256" key="5">
    <source>
        <dbReference type="ARBA" id="ARBA00022801"/>
    </source>
</evidence>
<evidence type="ECO:0000256" key="6">
    <source>
        <dbReference type="ARBA" id="ARBA00022918"/>
    </source>
</evidence>
<dbReference type="InterPro" id="IPR041373">
    <property type="entry name" value="RT_RNaseH"/>
</dbReference>
<organism evidence="8 9">
    <name type="scientific">Araneus ventricosus</name>
    <name type="common">Orbweaver spider</name>
    <name type="synonym">Epeira ventricosa</name>
    <dbReference type="NCBI Taxonomy" id="182803"/>
    <lineage>
        <taxon>Eukaryota</taxon>
        <taxon>Metazoa</taxon>
        <taxon>Ecdysozoa</taxon>
        <taxon>Arthropoda</taxon>
        <taxon>Chelicerata</taxon>
        <taxon>Arachnida</taxon>
        <taxon>Araneae</taxon>
        <taxon>Araneomorphae</taxon>
        <taxon>Entelegynae</taxon>
        <taxon>Araneoidea</taxon>
        <taxon>Araneidae</taxon>
        <taxon>Araneus</taxon>
    </lineage>
</organism>
<gene>
    <name evidence="8" type="primary">pol_2107</name>
    <name evidence="8" type="ORF">AVEN_131180_1</name>
</gene>
<dbReference type="EMBL" id="BGPR01007513">
    <property type="protein sequence ID" value="GBN27443.1"/>
    <property type="molecule type" value="Genomic_DNA"/>
</dbReference>
<evidence type="ECO:0000256" key="1">
    <source>
        <dbReference type="ARBA" id="ARBA00022679"/>
    </source>
</evidence>
<keyword evidence="2" id="KW-0548">Nucleotidyltransferase</keyword>
<name>A0A4Y2MLA8_ARAVE</name>
<evidence type="ECO:0000313" key="9">
    <source>
        <dbReference type="Proteomes" id="UP000499080"/>
    </source>
</evidence>
<dbReference type="PANTHER" id="PTHR37984:SF5">
    <property type="entry name" value="PROTEIN NYNRIN-LIKE"/>
    <property type="match status" value="1"/>
</dbReference>
<reference evidence="8 9" key="1">
    <citation type="journal article" date="2019" name="Sci. Rep.">
        <title>Orb-weaving spider Araneus ventricosus genome elucidates the spidroin gene catalogue.</title>
        <authorList>
            <person name="Kono N."/>
            <person name="Nakamura H."/>
            <person name="Ohtoshi R."/>
            <person name="Moran D.A.P."/>
            <person name="Shinohara A."/>
            <person name="Yoshida Y."/>
            <person name="Fujiwara M."/>
            <person name="Mori M."/>
            <person name="Tomita M."/>
            <person name="Arakawa K."/>
        </authorList>
    </citation>
    <scope>NUCLEOTIDE SEQUENCE [LARGE SCALE GENOMIC DNA]</scope>
</reference>
<dbReference type="GO" id="GO:0016787">
    <property type="term" value="F:hydrolase activity"/>
    <property type="evidence" value="ECO:0007669"/>
    <property type="project" value="UniProtKB-KW"/>
</dbReference>
<keyword evidence="3" id="KW-0540">Nuclease</keyword>
<dbReference type="GO" id="GO:0003964">
    <property type="term" value="F:RNA-directed DNA polymerase activity"/>
    <property type="evidence" value="ECO:0007669"/>
    <property type="project" value="UniProtKB-KW"/>
</dbReference>
<comment type="caution">
    <text evidence="8">The sequence shown here is derived from an EMBL/GenBank/DDBJ whole genome shotgun (WGS) entry which is preliminary data.</text>
</comment>